<evidence type="ECO:0000256" key="2">
    <source>
        <dbReference type="ARBA" id="ARBA00010400"/>
    </source>
</evidence>
<dbReference type="EMBL" id="JASMQC010000012">
    <property type="protein sequence ID" value="KAK1941503.1"/>
    <property type="molecule type" value="Genomic_DNA"/>
</dbReference>
<evidence type="ECO:0000256" key="4">
    <source>
        <dbReference type="ARBA" id="ARBA00022729"/>
    </source>
</evidence>
<feature type="compositionally biased region" description="Acidic residues" evidence="6">
    <location>
        <begin position="52"/>
        <end position="78"/>
    </location>
</feature>
<dbReference type="Proteomes" id="UP001259832">
    <property type="component" value="Unassembled WGS sequence"/>
</dbReference>
<proteinExistence type="inferred from homology"/>
<dbReference type="Pfam" id="PF16810">
    <property type="entry name" value="RXLR"/>
    <property type="match status" value="1"/>
</dbReference>
<evidence type="ECO:0000256" key="6">
    <source>
        <dbReference type="SAM" id="MobiDB-lite"/>
    </source>
</evidence>
<comment type="similarity">
    <text evidence="2 5">Belongs to the RxLR effector family.</text>
</comment>
<comment type="caution">
    <text evidence="7">The sequence shown here is derived from an EMBL/GenBank/DDBJ whole genome shotgun (WGS) entry which is preliminary data.</text>
</comment>
<feature type="signal peptide" evidence="5">
    <location>
        <begin position="1"/>
        <end position="23"/>
    </location>
</feature>
<evidence type="ECO:0000313" key="8">
    <source>
        <dbReference type="Proteomes" id="UP001259832"/>
    </source>
</evidence>
<evidence type="ECO:0000256" key="1">
    <source>
        <dbReference type="ARBA" id="ARBA00004613"/>
    </source>
</evidence>
<comment type="domain">
    <text evidence="5">The RxLR-dEER motif acts to carry the protein into the host cell cytoplasm through binding to cell surface phosphatidylinositol-3-phosphate.</text>
</comment>
<dbReference type="AlphaFoldDB" id="A0AAD9GNM2"/>
<evidence type="ECO:0000256" key="3">
    <source>
        <dbReference type="ARBA" id="ARBA00022525"/>
    </source>
</evidence>
<name>A0AAD9GNM2_9STRA</name>
<feature type="region of interest" description="Disordered" evidence="6">
    <location>
        <begin position="52"/>
        <end position="84"/>
    </location>
</feature>
<comment type="function">
    <text evidence="5">Effector that suppresses plant defense responses during pathogen infection.</text>
</comment>
<comment type="subcellular location">
    <subcellularLocation>
        <location evidence="1 5">Secreted</location>
    </subcellularLocation>
</comment>
<reference evidence="7" key="1">
    <citation type="submission" date="2023-08" db="EMBL/GenBank/DDBJ databases">
        <title>Reference Genome Resource for the Citrus Pathogen Phytophthora citrophthora.</title>
        <authorList>
            <person name="Moller H."/>
            <person name="Coetzee B."/>
            <person name="Rose L.J."/>
            <person name="Van Niekerk J.M."/>
        </authorList>
    </citation>
    <scope>NUCLEOTIDE SEQUENCE</scope>
    <source>
        <strain evidence="7">STE-U-9442</strain>
    </source>
</reference>
<dbReference type="InterPro" id="IPR031825">
    <property type="entry name" value="RXLR"/>
</dbReference>
<keyword evidence="4 5" id="KW-0732">Signal</keyword>
<evidence type="ECO:0000256" key="5">
    <source>
        <dbReference type="RuleBase" id="RU367124"/>
    </source>
</evidence>
<keyword evidence="3 5" id="KW-0964">Secreted</keyword>
<keyword evidence="8" id="KW-1185">Reference proteome</keyword>
<accession>A0AAD9GNM2</accession>
<evidence type="ECO:0000313" key="7">
    <source>
        <dbReference type="EMBL" id="KAK1941503.1"/>
    </source>
</evidence>
<gene>
    <name evidence="7" type="ORF">P3T76_007369</name>
</gene>
<protein>
    <recommendedName>
        <fullName evidence="5">RxLR effector protein</fullName>
    </recommendedName>
</protein>
<feature type="chain" id="PRO_5042112839" description="RxLR effector protein" evidence="5">
    <location>
        <begin position="24"/>
        <end position="101"/>
    </location>
</feature>
<sequence length="101" mass="11344">MRLSQVLVIAVASFLFASNSVAAATSNQINISKIVQNSLSQRLLRSHKYLVEEEEDKSENSVDVEERDYTTQDEEDLEERSPLSQAQVDKLEAIASRWGTS</sequence>
<organism evidence="7 8">
    <name type="scientific">Phytophthora citrophthora</name>
    <dbReference type="NCBI Taxonomy" id="4793"/>
    <lineage>
        <taxon>Eukaryota</taxon>
        <taxon>Sar</taxon>
        <taxon>Stramenopiles</taxon>
        <taxon>Oomycota</taxon>
        <taxon>Peronosporomycetes</taxon>
        <taxon>Peronosporales</taxon>
        <taxon>Peronosporaceae</taxon>
        <taxon>Phytophthora</taxon>
    </lineage>
</organism>